<accession>A0A645DT31</accession>
<proteinExistence type="predicted"/>
<evidence type="ECO:0000313" key="1">
    <source>
        <dbReference type="EMBL" id="MPM92650.1"/>
    </source>
</evidence>
<name>A0A645DT31_9ZZZZ</name>
<protein>
    <submittedName>
        <fullName evidence="1">Uncharacterized protein</fullName>
    </submittedName>
</protein>
<gene>
    <name evidence="1" type="ORF">SDC9_139785</name>
</gene>
<dbReference type="AlphaFoldDB" id="A0A645DT31"/>
<reference evidence="1" key="1">
    <citation type="submission" date="2019-08" db="EMBL/GenBank/DDBJ databases">
        <authorList>
            <person name="Kucharzyk K."/>
            <person name="Murdoch R.W."/>
            <person name="Higgins S."/>
            <person name="Loffler F."/>
        </authorList>
    </citation>
    <scope>NUCLEOTIDE SEQUENCE</scope>
</reference>
<dbReference type="EMBL" id="VSSQ01039559">
    <property type="protein sequence ID" value="MPM92650.1"/>
    <property type="molecule type" value="Genomic_DNA"/>
</dbReference>
<comment type="caution">
    <text evidence="1">The sequence shown here is derived from an EMBL/GenBank/DDBJ whole genome shotgun (WGS) entry which is preliminary data.</text>
</comment>
<organism evidence="1">
    <name type="scientific">bioreactor metagenome</name>
    <dbReference type="NCBI Taxonomy" id="1076179"/>
    <lineage>
        <taxon>unclassified sequences</taxon>
        <taxon>metagenomes</taxon>
        <taxon>ecological metagenomes</taxon>
    </lineage>
</organism>
<sequence>MINAVKFRHRIGDFEGHILEPGRSGRLRRTRRGLKRNLNRLDSGDAVLRRKFEMQRRPLGIGRARSACNLQTFSRGVEQKHMNLDAAAGQIAGVFNLGRKTVVPGRVHRNGSGNQVGTAALAVIGQFDRAGFVLIERRRHAVPADFIGFESKVEPGLEIGAEIEFLELGRAGGVGRPRRGLERDLNLSGALRPVGRLDVEPGLGPAGLSHAGSADRPDAFAGRVQNEQMQLAAAGHIARGFDQRAQCVGLGRIDRNRFAGNQIRPGLLALVNQLQDAGASTVFAMPTQPIAGSANFSSPPVAGAIASASKAPNQNIFFPITRTFFV</sequence>